<dbReference type="Proteomes" id="UP001622557">
    <property type="component" value="Chromosome"/>
</dbReference>
<gene>
    <name evidence="2" type="ORF">OG350_00860</name>
</gene>
<organism evidence="2 3">
    <name type="scientific">Streptomyces achromogenes</name>
    <dbReference type="NCBI Taxonomy" id="67255"/>
    <lineage>
        <taxon>Bacteria</taxon>
        <taxon>Bacillati</taxon>
        <taxon>Actinomycetota</taxon>
        <taxon>Actinomycetes</taxon>
        <taxon>Kitasatosporales</taxon>
        <taxon>Streptomycetaceae</taxon>
        <taxon>Streptomyces</taxon>
    </lineage>
</organism>
<reference evidence="2 3" key="1">
    <citation type="submission" date="2022-10" db="EMBL/GenBank/DDBJ databases">
        <title>The complete genomes of actinobacterial strains from the NBC collection.</title>
        <authorList>
            <person name="Joergensen T.S."/>
            <person name="Alvarez Arevalo M."/>
            <person name="Sterndorff E.B."/>
            <person name="Faurdal D."/>
            <person name="Vuksanovic O."/>
            <person name="Mourched A.-S."/>
            <person name="Charusanti P."/>
            <person name="Shaw S."/>
            <person name="Blin K."/>
            <person name="Weber T."/>
        </authorList>
    </citation>
    <scope>NUCLEOTIDE SEQUENCE [LARGE SCALE GENOMIC DNA]</scope>
    <source>
        <strain evidence="2 3">NBC_00156</strain>
    </source>
</reference>
<dbReference type="RefSeq" id="WP_030615422.1">
    <property type="nucleotide sequence ID" value="NZ_CP108164.1"/>
</dbReference>
<keyword evidence="3" id="KW-1185">Reference proteome</keyword>
<proteinExistence type="predicted"/>
<accession>A0ABZ1KE40</accession>
<feature type="domain" description="Pepco" evidence="1">
    <location>
        <begin position="25"/>
        <end position="111"/>
    </location>
</feature>
<evidence type="ECO:0000313" key="3">
    <source>
        <dbReference type="Proteomes" id="UP001622557"/>
    </source>
</evidence>
<sequence>MTSVGGPSDEASLPFWVTYDEQDDTQDDSMGLFGSAEGDARLRHIPLGPLRRNLSEAVQALQQLFADAAAHDGPLPLREAHLSFQVTAGGGVQFIGTTQLQGSRGITLVFRQ</sequence>
<dbReference type="EMBL" id="CP108164">
    <property type="protein sequence ID" value="WTQ78932.1"/>
    <property type="molecule type" value="Genomic_DNA"/>
</dbReference>
<evidence type="ECO:0000313" key="2">
    <source>
        <dbReference type="EMBL" id="WTQ78932.1"/>
    </source>
</evidence>
<dbReference type="GeneID" id="97278928"/>
<protein>
    <recommendedName>
        <fullName evidence="1">Pepco domain-containing protein</fullName>
    </recommendedName>
</protein>
<dbReference type="InterPro" id="IPR056947">
    <property type="entry name" value="Pepco_dom"/>
</dbReference>
<evidence type="ECO:0000259" key="1">
    <source>
        <dbReference type="Pfam" id="PF24393"/>
    </source>
</evidence>
<name>A0ABZ1KE40_STRAH</name>
<dbReference type="Pfam" id="PF24393">
    <property type="entry name" value="Pepco"/>
    <property type="match status" value="1"/>
</dbReference>